<reference evidence="1" key="1">
    <citation type="submission" date="2012-01" db="EMBL/GenBank/DDBJ databases">
        <title>The Genome Sequence of Treponema denticola H1-T.</title>
        <authorList>
            <consortium name="The Broad Institute Genome Sequencing Platform"/>
            <person name="Earl A."/>
            <person name="Ward D."/>
            <person name="Feldgarden M."/>
            <person name="Gevers D."/>
            <person name="Blanton J.M."/>
            <person name="Fenno C.J."/>
            <person name="Baranova O.V."/>
            <person name="Mathney J."/>
            <person name="Dewhirst F.E."/>
            <person name="Izard J."/>
            <person name="Young S.K."/>
            <person name="Zeng Q."/>
            <person name="Gargeya S."/>
            <person name="Fitzgerald M."/>
            <person name="Haas B."/>
            <person name="Abouelleil A."/>
            <person name="Alvarado L."/>
            <person name="Arachchi H.M."/>
            <person name="Berlin A."/>
            <person name="Chapman S.B."/>
            <person name="Gearin G."/>
            <person name="Goldberg J."/>
            <person name="Griggs A."/>
            <person name="Gujja S."/>
            <person name="Hansen M."/>
            <person name="Heiman D."/>
            <person name="Howarth C."/>
            <person name="Larimer J."/>
            <person name="Lui A."/>
            <person name="MacDonald P.J.P."/>
            <person name="McCowen C."/>
            <person name="Montmayeur A."/>
            <person name="Murphy C."/>
            <person name="Neiman D."/>
            <person name="Pearson M."/>
            <person name="Priest M."/>
            <person name="Roberts A."/>
            <person name="Saif S."/>
            <person name="Shea T."/>
            <person name="Sisk P."/>
            <person name="Stolte C."/>
            <person name="Sykes S."/>
            <person name="Wortman J."/>
            <person name="Nusbaum C."/>
            <person name="Birren B."/>
        </authorList>
    </citation>
    <scope>NUCLEOTIDE SEQUENCE [LARGE SCALE GENOMIC DNA]</scope>
    <source>
        <strain evidence="1">H1-T</strain>
    </source>
</reference>
<dbReference type="Proteomes" id="UP000011708">
    <property type="component" value="Chromosome"/>
</dbReference>
<dbReference type="HOGENOM" id="CLU_2304789_0_0_12"/>
<organism evidence="1">
    <name type="scientific">Treponema denticola H1-T</name>
    <dbReference type="NCBI Taxonomy" id="999431"/>
    <lineage>
        <taxon>Bacteria</taxon>
        <taxon>Pseudomonadati</taxon>
        <taxon>Spirochaetota</taxon>
        <taxon>Spirochaetia</taxon>
        <taxon>Spirochaetales</taxon>
        <taxon>Treponemataceae</taxon>
        <taxon>Treponema</taxon>
    </lineage>
</organism>
<dbReference type="EMBL" id="AGDW01000019">
    <property type="protein sequence ID" value="EMB29692.1"/>
    <property type="molecule type" value="Genomic_DNA"/>
</dbReference>
<dbReference type="AlphaFoldDB" id="M2BXC5"/>
<protein>
    <submittedName>
        <fullName evidence="1">Uncharacterized protein</fullName>
    </submittedName>
</protein>
<proteinExistence type="predicted"/>
<gene>
    <name evidence="1" type="ORF">HMPREF9725_01719</name>
</gene>
<name>M2BXC5_TREDN</name>
<evidence type="ECO:0000313" key="1">
    <source>
        <dbReference type="EMBL" id="EMB29692.1"/>
    </source>
</evidence>
<comment type="caution">
    <text evidence="1">The sequence shown here is derived from an EMBL/GenBank/DDBJ whole genome shotgun (WGS) entry which is preliminary data.</text>
</comment>
<sequence>MVGLSPFLGEAEEREIKTIGRLFFKGVNPAEEAELKPIWEKWYFFFELFLMIADRQNGNLINLPFDCSAFFQPYKTYKIIQCIQCLYFEKIKEDYENAKG</sequence>
<accession>M2BXC5</accession>
<dbReference type="RefSeq" id="WP_002670877.1">
    <property type="nucleotide sequence ID" value="NZ_CM001794.1"/>
</dbReference>